<dbReference type="RefSeq" id="WP_380719227.1">
    <property type="nucleotide sequence ID" value="NZ_JBHTLK010000005.1"/>
</dbReference>
<evidence type="ECO:0000256" key="1">
    <source>
        <dbReference type="SAM" id="MobiDB-lite"/>
    </source>
</evidence>
<keyword evidence="3" id="KW-1185">Reference proteome</keyword>
<evidence type="ECO:0000313" key="3">
    <source>
        <dbReference type="Proteomes" id="UP001597168"/>
    </source>
</evidence>
<protein>
    <submittedName>
        <fullName evidence="2">Uncharacterized protein</fullName>
    </submittedName>
</protein>
<accession>A0ABW3QN45</accession>
<organism evidence="2 3">
    <name type="scientific">Saccharothrix hoggarensis</name>
    <dbReference type="NCBI Taxonomy" id="913853"/>
    <lineage>
        <taxon>Bacteria</taxon>
        <taxon>Bacillati</taxon>
        <taxon>Actinomycetota</taxon>
        <taxon>Actinomycetes</taxon>
        <taxon>Pseudonocardiales</taxon>
        <taxon>Pseudonocardiaceae</taxon>
        <taxon>Saccharothrix</taxon>
    </lineage>
</organism>
<dbReference type="Proteomes" id="UP001597168">
    <property type="component" value="Unassembled WGS sequence"/>
</dbReference>
<reference evidence="3" key="1">
    <citation type="journal article" date="2019" name="Int. J. Syst. Evol. Microbiol.">
        <title>The Global Catalogue of Microorganisms (GCM) 10K type strain sequencing project: providing services to taxonomists for standard genome sequencing and annotation.</title>
        <authorList>
            <consortium name="The Broad Institute Genomics Platform"/>
            <consortium name="The Broad Institute Genome Sequencing Center for Infectious Disease"/>
            <person name="Wu L."/>
            <person name="Ma J."/>
        </authorList>
    </citation>
    <scope>NUCLEOTIDE SEQUENCE [LARGE SCALE GENOMIC DNA]</scope>
    <source>
        <strain evidence="3">CCUG 60214</strain>
    </source>
</reference>
<sequence>MTQPKHGQIVEYRGKLGLQAVRPALVVASVDNLDPRGVENDPRLALDSPTHAHLLVFTPSDGGFFMEFNVASGDGPGEWQPLVDQHGPAPSSEDAYRRAGECIAQAQAQNDHRSAALLDAGRTWITLAESLDRRPRRRPARGGGDTR</sequence>
<proteinExistence type="predicted"/>
<comment type="caution">
    <text evidence="2">The sequence shown here is derived from an EMBL/GenBank/DDBJ whole genome shotgun (WGS) entry which is preliminary data.</text>
</comment>
<name>A0ABW3QN45_9PSEU</name>
<evidence type="ECO:0000313" key="2">
    <source>
        <dbReference type="EMBL" id="MFD1145964.1"/>
    </source>
</evidence>
<gene>
    <name evidence="2" type="ORF">ACFQ3T_02365</name>
</gene>
<dbReference type="EMBL" id="JBHTLK010000005">
    <property type="protein sequence ID" value="MFD1145964.1"/>
    <property type="molecule type" value="Genomic_DNA"/>
</dbReference>
<feature type="region of interest" description="Disordered" evidence="1">
    <location>
        <begin position="76"/>
        <end position="95"/>
    </location>
</feature>